<accession>A0AB38YBZ9</accession>
<gene>
    <name evidence="1" type="ORF">NFC81_09095</name>
</gene>
<dbReference type="AlphaFoldDB" id="A0AB38YBZ9"/>
<proteinExistence type="predicted"/>
<sequence length="193" mass="21597">MYLDDIVKDLLIDAGGAPRFVVKDRLLRALREFMRASDAWIHSVTDFAVQRGEAHYTIEPPEHTKVGRVMKVGKRMPVGTTGRKLPGYIQGPSSQAITLDPIPSQDEVVNLVMSLIPLRTLAELPDDLYDTWQDGIRSACLFDLYAMKDQPWSDPQLANYHMGVRDAEINRAQQVVVAGHSQGIIEVTIPRFG</sequence>
<dbReference type="RefSeq" id="WP_304994171.1">
    <property type="nucleotide sequence ID" value="NZ_CP101717.1"/>
</dbReference>
<evidence type="ECO:0000313" key="1">
    <source>
        <dbReference type="EMBL" id="WLD56886.1"/>
    </source>
</evidence>
<dbReference type="EMBL" id="CP101717">
    <property type="protein sequence ID" value="WLD56886.1"/>
    <property type="molecule type" value="Genomic_DNA"/>
</dbReference>
<protein>
    <recommendedName>
        <fullName evidence="2">AbiTii domain-containing protein</fullName>
    </recommendedName>
</protein>
<name>A0AB38YBZ9_9GAMM</name>
<organism evidence="1">
    <name type="scientific">Salinispirillum sp. LH 10-3-1</name>
    <dbReference type="NCBI Taxonomy" id="2952525"/>
    <lineage>
        <taxon>Bacteria</taxon>
        <taxon>Pseudomonadati</taxon>
        <taxon>Pseudomonadota</taxon>
        <taxon>Gammaproteobacteria</taxon>
        <taxon>Oceanospirillales</taxon>
        <taxon>Saccharospirillaceae</taxon>
        <taxon>Salinispirillum</taxon>
    </lineage>
</organism>
<reference evidence="1" key="1">
    <citation type="submission" date="2022-07" db="EMBL/GenBank/DDBJ databases">
        <title>Complete genome sequence of Salinispirillum sp. LH10-3-1 capable of multiple carbohydrate inversion isolated from a soda lake.</title>
        <authorList>
            <person name="Liu J."/>
            <person name="Zhai Y."/>
            <person name="Zhang H."/>
            <person name="Yang H."/>
            <person name="Qu J."/>
            <person name="Li J."/>
        </authorList>
    </citation>
    <scope>NUCLEOTIDE SEQUENCE</scope>
    <source>
        <strain evidence="1">LH 10-3-1</strain>
    </source>
</reference>
<evidence type="ECO:0008006" key="2">
    <source>
        <dbReference type="Google" id="ProtNLM"/>
    </source>
</evidence>